<dbReference type="PANTHER" id="PTHR43133:SF46">
    <property type="entry name" value="RNA POLYMERASE SIGMA-70 FACTOR ECF SUBFAMILY"/>
    <property type="match status" value="1"/>
</dbReference>
<evidence type="ECO:0000256" key="2">
    <source>
        <dbReference type="ARBA" id="ARBA00023015"/>
    </source>
</evidence>
<dbReference type="GO" id="GO:0016987">
    <property type="term" value="F:sigma factor activity"/>
    <property type="evidence" value="ECO:0007669"/>
    <property type="project" value="UniProtKB-KW"/>
</dbReference>
<dbReference type="Gene3D" id="1.10.10.10">
    <property type="entry name" value="Winged helix-like DNA-binding domain superfamily/Winged helix DNA-binding domain"/>
    <property type="match status" value="1"/>
</dbReference>
<dbReference type="InterPro" id="IPR039425">
    <property type="entry name" value="RNA_pol_sigma-70-like"/>
</dbReference>
<keyword evidence="5 6" id="KW-0804">Transcription</keyword>
<dbReference type="Pfam" id="PF08281">
    <property type="entry name" value="Sigma70_r4_2"/>
    <property type="match status" value="1"/>
</dbReference>
<protein>
    <recommendedName>
        <fullName evidence="6">RNA polymerase sigma factor</fullName>
    </recommendedName>
</protein>
<dbReference type="NCBIfam" id="TIGR02937">
    <property type="entry name" value="sigma70-ECF"/>
    <property type="match status" value="1"/>
</dbReference>
<evidence type="ECO:0000259" key="7">
    <source>
        <dbReference type="Pfam" id="PF04542"/>
    </source>
</evidence>
<evidence type="ECO:0000256" key="4">
    <source>
        <dbReference type="ARBA" id="ARBA00023125"/>
    </source>
</evidence>
<feature type="domain" description="RNA polymerase sigma factor 70 region 4 type 2" evidence="8">
    <location>
        <begin position="124"/>
        <end position="172"/>
    </location>
</feature>
<dbReference type="InterPro" id="IPR014284">
    <property type="entry name" value="RNA_pol_sigma-70_dom"/>
</dbReference>
<dbReference type="Proteomes" id="UP000184420">
    <property type="component" value="Unassembled WGS sequence"/>
</dbReference>
<dbReference type="OrthoDB" id="799938at2"/>
<accession>A0A1M7M6Y2</accession>
<reference evidence="9 10" key="1">
    <citation type="submission" date="2016-11" db="EMBL/GenBank/DDBJ databases">
        <authorList>
            <person name="Jaros S."/>
            <person name="Januszkiewicz K."/>
            <person name="Wedrychowicz H."/>
        </authorList>
    </citation>
    <scope>NUCLEOTIDE SEQUENCE [LARGE SCALE GENOMIC DNA]</scope>
    <source>
        <strain evidence="9 10">DSM 27406</strain>
    </source>
</reference>
<evidence type="ECO:0000259" key="8">
    <source>
        <dbReference type="Pfam" id="PF08281"/>
    </source>
</evidence>
<evidence type="ECO:0000256" key="3">
    <source>
        <dbReference type="ARBA" id="ARBA00023082"/>
    </source>
</evidence>
<gene>
    <name evidence="9" type="ORF">SAMN05444266_112102</name>
</gene>
<keyword evidence="4 6" id="KW-0238">DNA-binding</keyword>
<dbReference type="SUPFAM" id="SSF88659">
    <property type="entry name" value="Sigma3 and sigma4 domains of RNA polymerase sigma factors"/>
    <property type="match status" value="1"/>
</dbReference>
<dbReference type="Pfam" id="PF04542">
    <property type="entry name" value="Sigma70_r2"/>
    <property type="match status" value="1"/>
</dbReference>
<dbReference type="EMBL" id="FRBL01000012">
    <property type="protein sequence ID" value="SHM86402.1"/>
    <property type="molecule type" value="Genomic_DNA"/>
</dbReference>
<dbReference type="PANTHER" id="PTHR43133">
    <property type="entry name" value="RNA POLYMERASE ECF-TYPE SIGMA FACTO"/>
    <property type="match status" value="1"/>
</dbReference>
<dbReference type="GO" id="GO:0006352">
    <property type="term" value="P:DNA-templated transcription initiation"/>
    <property type="evidence" value="ECO:0007669"/>
    <property type="project" value="InterPro"/>
</dbReference>
<dbReference type="PROSITE" id="PS01063">
    <property type="entry name" value="SIGMA70_ECF"/>
    <property type="match status" value="1"/>
</dbReference>
<organism evidence="9 10">
    <name type="scientific">Chitinophaga jiangningensis</name>
    <dbReference type="NCBI Taxonomy" id="1419482"/>
    <lineage>
        <taxon>Bacteria</taxon>
        <taxon>Pseudomonadati</taxon>
        <taxon>Bacteroidota</taxon>
        <taxon>Chitinophagia</taxon>
        <taxon>Chitinophagales</taxon>
        <taxon>Chitinophagaceae</taxon>
        <taxon>Chitinophaga</taxon>
    </lineage>
</organism>
<evidence type="ECO:0000313" key="10">
    <source>
        <dbReference type="Proteomes" id="UP000184420"/>
    </source>
</evidence>
<dbReference type="InterPro" id="IPR013325">
    <property type="entry name" value="RNA_pol_sigma_r2"/>
</dbReference>
<dbReference type="GO" id="GO:0003677">
    <property type="term" value="F:DNA binding"/>
    <property type="evidence" value="ECO:0007669"/>
    <property type="project" value="UniProtKB-KW"/>
</dbReference>
<evidence type="ECO:0000256" key="1">
    <source>
        <dbReference type="ARBA" id="ARBA00010641"/>
    </source>
</evidence>
<dbReference type="InterPro" id="IPR000838">
    <property type="entry name" value="RNA_pol_sigma70_ECF_CS"/>
</dbReference>
<name>A0A1M7M6Y2_9BACT</name>
<keyword evidence="10" id="KW-1185">Reference proteome</keyword>
<dbReference type="InterPro" id="IPR007627">
    <property type="entry name" value="RNA_pol_sigma70_r2"/>
</dbReference>
<evidence type="ECO:0000256" key="6">
    <source>
        <dbReference type="RuleBase" id="RU000716"/>
    </source>
</evidence>
<comment type="similarity">
    <text evidence="1 6">Belongs to the sigma-70 factor family. ECF subfamily.</text>
</comment>
<dbReference type="STRING" id="1419482.SAMN05444266_112102"/>
<evidence type="ECO:0000256" key="5">
    <source>
        <dbReference type="ARBA" id="ARBA00023163"/>
    </source>
</evidence>
<dbReference type="SUPFAM" id="SSF88946">
    <property type="entry name" value="Sigma2 domain of RNA polymerase sigma factors"/>
    <property type="match status" value="1"/>
</dbReference>
<evidence type="ECO:0000313" key="9">
    <source>
        <dbReference type="EMBL" id="SHM86402.1"/>
    </source>
</evidence>
<keyword evidence="2 6" id="KW-0805">Transcription regulation</keyword>
<dbReference type="InterPro" id="IPR013249">
    <property type="entry name" value="RNA_pol_sigma70_r4_t2"/>
</dbReference>
<keyword evidence="3 6" id="KW-0731">Sigma factor</keyword>
<dbReference type="InterPro" id="IPR036388">
    <property type="entry name" value="WH-like_DNA-bd_sf"/>
</dbReference>
<dbReference type="AlphaFoldDB" id="A0A1M7M6Y2"/>
<dbReference type="InterPro" id="IPR013324">
    <property type="entry name" value="RNA_pol_sigma_r3/r4-like"/>
</dbReference>
<proteinExistence type="inferred from homology"/>
<sequence length="194" mass="22141">MSAADTSYQNQHILERIAEGDEQAFSVLFRDLAPLIRAHIRCILRDDEETLEVLQETFIRVWLHRDKLPSIEHLTAYIKQIAGRQCFTLLQKNAQYRNKINTTVAEEATDADAEALLSYKEAQQLLQQAVGDLPPQRKQIYLMSRSRGMTSAAIAEELGLSHSYVRNTLSAAQHSIREHLRKAGKYLPILMLLL</sequence>
<dbReference type="Gene3D" id="1.10.1740.10">
    <property type="match status" value="1"/>
</dbReference>
<dbReference type="RefSeq" id="WP_073087112.1">
    <property type="nucleotide sequence ID" value="NZ_FRBL01000012.1"/>
</dbReference>
<feature type="domain" description="RNA polymerase sigma-70 region 2" evidence="7">
    <location>
        <begin position="28"/>
        <end position="94"/>
    </location>
</feature>